<dbReference type="AlphaFoldDB" id="A0A9N8DEM4"/>
<feature type="signal peptide" evidence="2">
    <location>
        <begin position="1"/>
        <end position="17"/>
    </location>
</feature>
<comment type="caution">
    <text evidence="3">The sequence shown here is derived from an EMBL/GenBank/DDBJ whole genome shotgun (WGS) entry which is preliminary data.</text>
</comment>
<dbReference type="Proteomes" id="UP001153069">
    <property type="component" value="Unassembled WGS sequence"/>
</dbReference>
<feature type="region of interest" description="Disordered" evidence="1">
    <location>
        <begin position="131"/>
        <end position="181"/>
    </location>
</feature>
<evidence type="ECO:0000313" key="3">
    <source>
        <dbReference type="EMBL" id="CAB9501857.1"/>
    </source>
</evidence>
<name>A0A9N8DEM4_9STRA</name>
<evidence type="ECO:0000256" key="1">
    <source>
        <dbReference type="SAM" id="MobiDB-lite"/>
    </source>
</evidence>
<gene>
    <name evidence="3" type="ORF">SEMRO_120_G058510.1</name>
</gene>
<protein>
    <submittedName>
        <fullName evidence="3">Uncharacterized protein</fullName>
    </submittedName>
</protein>
<dbReference type="OrthoDB" id="38535at2759"/>
<sequence>MRAVSISLLLLAAGANAFMPQGVSPRADTLAVNILESMQSFQEALERGEADHLLPVFNAKEKIAKGEIRPEDVPYMQRGGKWDNTDVRGARNQKKWLSSDKQYASGGFKKEQSVSIFGYGGGLDWTGKNAKTGPSESVPGAAPKFGRNYKAPNVNNMKGLPKGVVKKNEPPKKKGGFFGMF</sequence>
<accession>A0A9N8DEM4</accession>
<keyword evidence="2" id="KW-0732">Signal</keyword>
<evidence type="ECO:0000313" key="4">
    <source>
        <dbReference type="Proteomes" id="UP001153069"/>
    </source>
</evidence>
<keyword evidence="4" id="KW-1185">Reference proteome</keyword>
<reference evidence="3" key="1">
    <citation type="submission" date="2020-06" db="EMBL/GenBank/DDBJ databases">
        <authorList>
            <consortium name="Plant Systems Biology data submission"/>
        </authorList>
    </citation>
    <scope>NUCLEOTIDE SEQUENCE</scope>
    <source>
        <strain evidence="3">D6</strain>
    </source>
</reference>
<feature type="chain" id="PRO_5040311964" evidence="2">
    <location>
        <begin position="18"/>
        <end position="181"/>
    </location>
</feature>
<evidence type="ECO:0000256" key="2">
    <source>
        <dbReference type="SAM" id="SignalP"/>
    </source>
</evidence>
<proteinExistence type="predicted"/>
<dbReference type="EMBL" id="CAICTM010000119">
    <property type="protein sequence ID" value="CAB9501857.1"/>
    <property type="molecule type" value="Genomic_DNA"/>
</dbReference>
<organism evidence="3 4">
    <name type="scientific">Seminavis robusta</name>
    <dbReference type="NCBI Taxonomy" id="568900"/>
    <lineage>
        <taxon>Eukaryota</taxon>
        <taxon>Sar</taxon>
        <taxon>Stramenopiles</taxon>
        <taxon>Ochrophyta</taxon>
        <taxon>Bacillariophyta</taxon>
        <taxon>Bacillariophyceae</taxon>
        <taxon>Bacillariophycidae</taxon>
        <taxon>Naviculales</taxon>
        <taxon>Naviculaceae</taxon>
        <taxon>Seminavis</taxon>
    </lineage>
</organism>